<protein>
    <recommendedName>
        <fullName evidence="1">ParB-like N-terminal domain-containing protein</fullName>
    </recommendedName>
</protein>
<dbReference type="Gene3D" id="3.90.1530.10">
    <property type="entry name" value="Conserved hypothetical protein from pyrococcus furiosus pfu- 392566-001, ParB domain"/>
    <property type="match status" value="1"/>
</dbReference>
<organism evidence="2 3">
    <name type="scientific">Agrobacterium deltaense Zutra 3/1</name>
    <dbReference type="NCBI Taxonomy" id="1183427"/>
    <lineage>
        <taxon>Bacteria</taxon>
        <taxon>Pseudomonadati</taxon>
        <taxon>Pseudomonadota</taxon>
        <taxon>Alphaproteobacteria</taxon>
        <taxon>Hyphomicrobiales</taxon>
        <taxon>Rhizobiaceae</taxon>
        <taxon>Rhizobium/Agrobacterium group</taxon>
        <taxon>Agrobacterium</taxon>
    </lineage>
</organism>
<evidence type="ECO:0000259" key="1">
    <source>
        <dbReference type="SMART" id="SM00470"/>
    </source>
</evidence>
<dbReference type="SUPFAM" id="SSF110849">
    <property type="entry name" value="ParB/Sulfiredoxin"/>
    <property type="match status" value="1"/>
</dbReference>
<evidence type="ECO:0000313" key="2">
    <source>
        <dbReference type="EMBL" id="CUX40694.1"/>
    </source>
</evidence>
<proteinExistence type="predicted"/>
<dbReference type="SMART" id="SM00470">
    <property type="entry name" value="ParB"/>
    <property type="match status" value="1"/>
</dbReference>
<dbReference type="EMBL" id="FBWG01000028">
    <property type="protein sequence ID" value="CUX40694.1"/>
    <property type="molecule type" value="Genomic_DNA"/>
</dbReference>
<feature type="domain" description="ParB-like N-terminal" evidence="1">
    <location>
        <begin position="26"/>
        <end position="118"/>
    </location>
</feature>
<dbReference type="Pfam" id="PF02195">
    <property type="entry name" value="ParB_N"/>
    <property type="match status" value="1"/>
</dbReference>
<gene>
    <name evidence="2" type="ORF">AGR7C_Lc100055</name>
</gene>
<name>A0A1S7QR27_9HYPH</name>
<dbReference type="AlphaFoldDB" id="A0A1S7QR27"/>
<evidence type="ECO:0000313" key="3">
    <source>
        <dbReference type="Proteomes" id="UP000191987"/>
    </source>
</evidence>
<reference evidence="2 3" key="1">
    <citation type="submission" date="2016-01" db="EMBL/GenBank/DDBJ databases">
        <authorList>
            <person name="Oliw E.H."/>
        </authorList>
    </citation>
    <scope>NUCLEOTIDE SEQUENCE [LARGE SCALE GENOMIC DNA]</scope>
    <source>
        <strain evidence="2 3">Zutra 3-1</strain>
    </source>
</reference>
<dbReference type="InterPro" id="IPR003115">
    <property type="entry name" value="ParB_N"/>
</dbReference>
<accession>A0A1S7QR27</accession>
<sequence length="307" mass="33629">MALRKVEFSKIDRPTEVSAGPAPILQWIDIDKLVIDEDYQRDLKLQNWKAIRRIAANFRWSMFSPVFVSPVEGGAYAIIDGQHRTHAAAICGFSQVPCQIVQMNKTEQAAAFAAVNGVVTAVTVWQLLKAALAAGEQWAVTARSIAEEGGCRLMTSNGSSLTKVAGDIYGIKGFLSVIETRPRDAVVAALKALMKAEGYNDNREIWDSAILIPLLLALSERPPALSNPGFVSALEKYDIWDLVDRDASERRAALRLGRKHPPRSETLRTGILAWIDTAFPARIALPPSEKLTRQEAMARVAAIGVNL</sequence>
<dbReference type="InterPro" id="IPR036086">
    <property type="entry name" value="ParB/Sulfiredoxin_sf"/>
</dbReference>
<dbReference type="Proteomes" id="UP000191987">
    <property type="component" value="Unassembled WGS sequence"/>
</dbReference>
<dbReference type="RefSeq" id="WP_080819401.1">
    <property type="nucleotide sequence ID" value="NZ_LT009749.1"/>
</dbReference>